<organism evidence="2">
    <name type="scientific">Tanacetum cinerariifolium</name>
    <name type="common">Dalmatian daisy</name>
    <name type="synonym">Chrysanthemum cinerariifolium</name>
    <dbReference type="NCBI Taxonomy" id="118510"/>
    <lineage>
        <taxon>Eukaryota</taxon>
        <taxon>Viridiplantae</taxon>
        <taxon>Streptophyta</taxon>
        <taxon>Embryophyta</taxon>
        <taxon>Tracheophyta</taxon>
        <taxon>Spermatophyta</taxon>
        <taxon>Magnoliopsida</taxon>
        <taxon>eudicotyledons</taxon>
        <taxon>Gunneridae</taxon>
        <taxon>Pentapetalae</taxon>
        <taxon>asterids</taxon>
        <taxon>campanulids</taxon>
        <taxon>Asterales</taxon>
        <taxon>Asteraceae</taxon>
        <taxon>Asteroideae</taxon>
        <taxon>Anthemideae</taxon>
        <taxon>Anthemidinae</taxon>
        <taxon>Tanacetum</taxon>
    </lineage>
</organism>
<protein>
    <submittedName>
        <fullName evidence="2">Uncharacterized protein</fullName>
    </submittedName>
</protein>
<feature type="region of interest" description="Disordered" evidence="1">
    <location>
        <begin position="73"/>
        <end position="236"/>
    </location>
</feature>
<feature type="non-terminal residue" evidence="2">
    <location>
        <position position="1"/>
    </location>
</feature>
<sequence>ETPKEKYVQKEADSDTSPKKKTAPASKGTRLKSSAKVATTDKKTQPAKMPKTKGFDVLIEVSLTEAEQIKLATKKSKKDFHMSHTSGSGDGVDTQSKVPNEQQQKLSSINEGADVRLEVPDVPKFELESDEESWTFSQNKDDVDEEIDVNDDSKETKSDNDGDDLTYPNLSTYKVDDKDEEEEKANDKEEPSDQRVSTPPEFELTKEEENKEGDDEDMEGEREQDEEDDLYRDANINLERSDAEMTNAQANQDTEDTHVTLATVPLVVQQQSSSVSSDLVSKFLILLWIHELTQS</sequence>
<feature type="compositionally biased region" description="Basic and acidic residues" evidence="1">
    <location>
        <begin position="151"/>
        <end position="160"/>
    </location>
</feature>
<feature type="compositionally biased region" description="Polar residues" evidence="1">
    <location>
        <begin position="83"/>
        <end position="110"/>
    </location>
</feature>
<feature type="region of interest" description="Disordered" evidence="1">
    <location>
        <begin position="1"/>
        <end position="53"/>
    </location>
</feature>
<evidence type="ECO:0000256" key="1">
    <source>
        <dbReference type="SAM" id="MobiDB-lite"/>
    </source>
</evidence>
<gene>
    <name evidence="2" type="ORF">Tci_513349</name>
</gene>
<feature type="compositionally biased region" description="Basic and acidic residues" evidence="1">
    <location>
        <begin position="1"/>
        <end position="18"/>
    </location>
</feature>
<dbReference type="AlphaFoldDB" id="A0A699IEU5"/>
<reference evidence="2" key="1">
    <citation type="journal article" date="2019" name="Sci. Rep.">
        <title>Draft genome of Tanacetum cinerariifolium, the natural source of mosquito coil.</title>
        <authorList>
            <person name="Yamashiro T."/>
            <person name="Shiraishi A."/>
            <person name="Satake H."/>
            <person name="Nakayama K."/>
        </authorList>
    </citation>
    <scope>NUCLEOTIDE SEQUENCE</scope>
</reference>
<name>A0A699IEU5_TANCI</name>
<accession>A0A699IEU5</accession>
<dbReference type="EMBL" id="BKCJ010275984">
    <property type="protein sequence ID" value="GEZ41376.1"/>
    <property type="molecule type" value="Genomic_DNA"/>
</dbReference>
<evidence type="ECO:0000313" key="2">
    <source>
        <dbReference type="EMBL" id="GEZ41376.1"/>
    </source>
</evidence>
<feature type="compositionally biased region" description="Basic and acidic residues" evidence="1">
    <location>
        <begin position="113"/>
        <end position="127"/>
    </location>
</feature>
<proteinExistence type="predicted"/>
<feature type="compositionally biased region" description="Acidic residues" evidence="1">
    <location>
        <begin position="210"/>
        <end position="230"/>
    </location>
</feature>
<comment type="caution">
    <text evidence="2">The sequence shown here is derived from an EMBL/GenBank/DDBJ whole genome shotgun (WGS) entry which is preliminary data.</text>
</comment>